<dbReference type="KEGG" id="xdo:XDD1_0850"/>
<evidence type="ECO:0000313" key="1">
    <source>
        <dbReference type="EMBL" id="CDG16553.1"/>
    </source>
</evidence>
<accession>A0A068QNN0</accession>
<gene>
    <name evidence="1" type="ORF">XDD1_0850</name>
</gene>
<organism evidence="1 2">
    <name type="scientific">Xenorhabdus doucetiae</name>
    <dbReference type="NCBI Taxonomy" id="351671"/>
    <lineage>
        <taxon>Bacteria</taxon>
        <taxon>Pseudomonadati</taxon>
        <taxon>Pseudomonadota</taxon>
        <taxon>Gammaproteobacteria</taxon>
        <taxon>Enterobacterales</taxon>
        <taxon>Morganellaceae</taxon>
        <taxon>Xenorhabdus</taxon>
    </lineage>
</organism>
<dbReference type="EMBL" id="FO704550">
    <property type="protein sequence ID" value="CDG16553.1"/>
    <property type="molecule type" value="Genomic_DNA"/>
</dbReference>
<dbReference type="AlphaFoldDB" id="A0A068QNN0"/>
<name>A0A068QNN0_9GAMM</name>
<evidence type="ECO:0000313" key="2">
    <source>
        <dbReference type="Proteomes" id="UP000032721"/>
    </source>
</evidence>
<proteinExistence type="predicted"/>
<protein>
    <submittedName>
        <fullName evidence="1">Uncharacterized protein</fullName>
    </submittedName>
</protein>
<reference evidence="1 2" key="1">
    <citation type="submission" date="2013-07" db="EMBL/GenBank/DDBJ databases">
        <authorList>
            <person name="Genoscope - CEA"/>
        </authorList>
    </citation>
    <scope>NUCLEOTIDE SEQUENCE [LARGE SCALE GENOMIC DNA]</scope>
    <source>
        <strain evidence="2">FRM16 / DSM 17909</strain>
    </source>
</reference>
<sequence length="52" mass="6154">MLYYIKDNTHALHPLSRNQEGDFILHEYLNKLGYDPISHLSNITAEEKAWPR</sequence>
<dbReference type="HOGENOM" id="CLU_3086319_0_0_6"/>
<dbReference type="Proteomes" id="UP000032721">
    <property type="component" value="Chromosome"/>
</dbReference>